<dbReference type="CDD" id="cd06588">
    <property type="entry name" value="PhnB_like"/>
    <property type="match status" value="1"/>
</dbReference>
<name>A0A0E3ZTF4_9BACT</name>
<protein>
    <submittedName>
        <fullName evidence="2">3-demethylubiquinone-9 3-methyltransferase</fullName>
    </submittedName>
</protein>
<dbReference type="PANTHER" id="PTHR33990:SF2">
    <property type="entry name" value="PHNB-LIKE DOMAIN-CONTAINING PROTEIN"/>
    <property type="match status" value="1"/>
</dbReference>
<keyword evidence="2" id="KW-0489">Methyltransferase</keyword>
<keyword evidence="3" id="KW-1185">Reference proteome</keyword>
<dbReference type="Pfam" id="PF06983">
    <property type="entry name" value="3-dmu-9_3-mt"/>
    <property type="match status" value="1"/>
</dbReference>
<dbReference type="Proteomes" id="UP000033054">
    <property type="component" value="Chromosome"/>
</dbReference>
<evidence type="ECO:0000259" key="1">
    <source>
        <dbReference type="Pfam" id="PF06983"/>
    </source>
</evidence>
<dbReference type="KEGG" id="srd:SD10_01970"/>
<dbReference type="RefSeq" id="WP_046375448.1">
    <property type="nucleotide sequence ID" value="NZ_CP010429.1"/>
</dbReference>
<dbReference type="GO" id="GO:0008168">
    <property type="term" value="F:methyltransferase activity"/>
    <property type="evidence" value="ECO:0007669"/>
    <property type="project" value="UniProtKB-KW"/>
</dbReference>
<dbReference type="PATRIC" id="fig|1379870.5.peg.435"/>
<sequence length="141" mass="15898">MTNSIYPCLWFDGQAQAAAQFYCSIFKNSKITTDNSVAVSFELNGQKFMGLNGGPEFKFNEAVSFVIDCETQQEIDYYWEQLISDGGKEGRCGWLKDKFGVSWQVIPTILAKLLSNPDRAQGVVQAYMKMNKFDIHALENA</sequence>
<proteinExistence type="predicted"/>
<evidence type="ECO:0000313" key="2">
    <source>
        <dbReference type="EMBL" id="AKD53854.1"/>
    </source>
</evidence>
<dbReference type="Gene3D" id="3.10.180.10">
    <property type="entry name" value="2,3-Dihydroxybiphenyl 1,2-Dioxygenase, domain 1"/>
    <property type="match status" value="1"/>
</dbReference>
<evidence type="ECO:0000313" key="3">
    <source>
        <dbReference type="Proteomes" id="UP000033054"/>
    </source>
</evidence>
<dbReference type="PIRSF" id="PIRSF021700">
    <property type="entry name" value="3_dmu_93_MTrfase"/>
    <property type="match status" value="1"/>
</dbReference>
<accession>A0A0E3ZTF4</accession>
<organism evidence="2 3">
    <name type="scientific">Spirosoma radiotolerans</name>
    <dbReference type="NCBI Taxonomy" id="1379870"/>
    <lineage>
        <taxon>Bacteria</taxon>
        <taxon>Pseudomonadati</taxon>
        <taxon>Bacteroidota</taxon>
        <taxon>Cytophagia</taxon>
        <taxon>Cytophagales</taxon>
        <taxon>Cytophagaceae</taxon>
        <taxon>Spirosoma</taxon>
    </lineage>
</organism>
<gene>
    <name evidence="2" type="ORF">SD10_01970</name>
</gene>
<dbReference type="InterPro" id="IPR029068">
    <property type="entry name" value="Glyas_Bleomycin-R_OHBP_Dase"/>
</dbReference>
<dbReference type="STRING" id="1379870.SD10_01970"/>
<dbReference type="EMBL" id="CP010429">
    <property type="protein sequence ID" value="AKD53854.1"/>
    <property type="molecule type" value="Genomic_DNA"/>
</dbReference>
<dbReference type="HOGENOM" id="CLU_046006_22_1_10"/>
<keyword evidence="2" id="KW-0830">Ubiquinone</keyword>
<keyword evidence="2" id="KW-0808">Transferase</keyword>
<feature type="domain" description="PhnB-like" evidence="1">
    <location>
        <begin position="4"/>
        <end position="106"/>
    </location>
</feature>
<dbReference type="PANTHER" id="PTHR33990">
    <property type="entry name" value="PROTEIN YJDN-RELATED"/>
    <property type="match status" value="1"/>
</dbReference>
<dbReference type="GO" id="GO:0032259">
    <property type="term" value="P:methylation"/>
    <property type="evidence" value="ECO:0007669"/>
    <property type="project" value="UniProtKB-KW"/>
</dbReference>
<dbReference type="OrthoDB" id="9806473at2"/>
<dbReference type="AlphaFoldDB" id="A0A0E3ZTF4"/>
<dbReference type="SUPFAM" id="SSF54593">
    <property type="entry name" value="Glyoxalase/Bleomycin resistance protein/Dihydroxybiphenyl dioxygenase"/>
    <property type="match status" value="1"/>
</dbReference>
<dbReference type="InterPro" id="IPR009725">
    <property type="entry name" value="3_dmu_93_MTrfase"/>
</dbReference>
<reference evidence="2 3" key="1">
    <citation type="journal article" date="2014" name="Curr. Microbiol.">
        <title>Spirosoma radiotolerans sp. nov., a gamma-radiation-resistant bacterium isolated from gamma ray-irradiated soil.</title>
        <authorList>
            <person name="Lee J.J."/>
            <person name="Srinivasan S."/>
            <person name="Lim S."/>
            <person name="Joe M."/>
            <person name="Im S."/>
            <person name="Bae S.I."/>
            <person name="Park K.R."/>
            <person name="Han J.H."/>
            <person name="Park S.H."/>
            <person name="Joo B.M."/>
            <person name="Park S.J."/>
            <person name="Kim M.K."/>
        </authorList>
    </citation>
    <scope>NUCLEOTIDE SEQUENCE [LARGE SCALE GENOMIC DNA]</scope>
    <source>
        <strain evidence="2 3">DG5A</strain>
    </source>
</reference>
<dbReference type="InterPro" id="IPR028973">
    <property type="entry name" value="PhnB-like"/>
</dbReference>